<reference evidence="4 5" key="1">
    <citation type="submission" date="2014-05" db="EMBL/GenBank/DDBJ databases">
        <title>Draft genome sequence of a rare smut relative, Tilletiaria anomala UBC 951.</title>
        <authorList>
            <consortium name="DOE Joint Genome Institute"/>
            <person name="Toome M."/>
            <person name="Kuo A."/>
            <person name="Henrissat B."/>
            <person name="Lipzen A."/>
            <person name="Tritt A."/>
            <person name="Yoshinaga Y."/>
            <person name="Zane M."/>
            <person name="Barry K."/>
            <person name="Grigoriev I.V."/>
            <person name="Spatafora J.W."/>
            <person name="Aimea M.C."/>
        </authorList>
    </citation>
    <scope>NUCLEOTIDE SEQUENCE [LARGE SCALE GENOMIC DNA]</scope>
    <source>
        <strain evidence="4 5">UBC 951</strain>
    </source>
</reference>
<dbReference type="OrthoDB" id="2152896at2759"/>
<organism evidence="4 5">
    <name type="scientific">Tilletiaria anomala (strain ATCC 24038 / CBS 436.72 / UBC 951)</name>
    <dbReference type="NCBI Taxonomy" id="1037660"/>
    <lineage>
        <taxon>Eukaryota</taxon>
        <taxon>Fungi</taxon>
        <taxon>Dikarya</taxon>
        <taxon>Basidiomycota</taxon>
        <taxon>Ustilaginomycotina</taxon>
        <taxon>Exobasidiomycetes</taxon>
        <taxon>Georgefischeriales</taxon>
        <taxon>Tilletiariaceae</taxon>
        <taxon>Tilletiaria</taxon>
    </lineage>
</organism>
<feature type="compositionally biased region" description="Low complexity" evidence="2">
    <location>
        <begin position="563"/>
        <end position="583"/>
    </location>
</feature>
<feature type="compositionally biased region" description="Basic and acidic residues" evidence="2">
    <location>
        <begin position="446"/>
        <end position="456"/>
    </location>
</feature>
<sequence>MSSAFAPNGIPAAYAESQAEGNSNASPAVTQDSNQGTAQGLGLLSTYRTQTPRELAPPAGSPIAHINCSVYAGHRQADGPATAPPAITMIPERTFVPPPKGFFAAGPNRSSSAESTPVSQAEAMLPSCVPSKGRRRESLGAQMRKGASGSHFHASTADTINAAAGARPIPTGAPGNRARSPSTVSRYGASPGVRLPSGGVGGDLSTSFGAAAETLSRSGPLLTTSITNGRYGTSVSSSGTTARPIPMSSASKKAMVSPGCTHTHFGVECTGPSILDANLPNLPPSQAALAQLKANSEAAAAAGKHLHHQQVGRRGSADTSASAMDDGSAASGTKAGNGEDVIYNGMSVDQLLHRCESCAKVYRHPSCLIKHRWEHTVYWKEASKFLLSKHQQVQLLEAAAILVGMDSQSRSLPEEKALWPAAVSPPSSGLLGSEVFNYERLMEGRRLRQQQQRDRGVSPSMSPLNNLSQLYLESSAPATAPATTNGFHQQQSATSPATVQAQQAQVQPQPNKPSHARTQGVTPALQTQPTGSAVGRKLPLSRDARAGSEETTPEEDLMEDVTRSSTTTTLGGHSSSHTSPSGTNADSPGRSTNSSGGGDQDDGDEDDDEYARDGQRYGMSSGGEVFAELDMD</sequence>
<feature type="region of interest" description="Disordered" evidence="2">
    <location>
        <begin position="300"/>
        <end position="336"/>
    </location>
</feature>
<evidence type="ECO:0000313" key="5">
    <source>
        <dbReference type="Proteomes" id="UP000027361"/>
    </source>
</evidence>
<feature type="compositionally biased region" description="Acidic residues" evidence="2">
    <location>
        <begin position="599"/>
        <end position="610"/>
    </location>
</feature>
<feature type="compositionally biased region" description="Polar residues" evidence="2">
    <location>
        <begin position="19"/>
        <end position="37"/>
    </location>
</feature>
<dbReference type="STRING" id="1037660.A0A066WG06"/>
<keyword evidence="5" id="KW-1185">Reference proteome</keyword>
<dbReference type="GO" id="GO:0008270">
    <property type="term" value="F:zinc ion binding"/>
    <property type="evidence" value="ECO:0007669"/>
    <property type="project" value="UniProtKB-KW"/>
</dbReference>
<feature type="region of interest" description="Disordered" evidence="2">
    <location>
        <begin position="167"/>
        <end position="196"/>
    </location>
</feature>
<dbReference type="PROSITE" id="PS50157">
    <property type="entry name" value="ZINC_FINGER_C2H2_2"/>
    <property type="match status" value="1"/>
</dbReference>
<dbReference type="InParanoid" id="A0A066WG06"/>
<feature type="compositionally biased region" description="Polar residues" evidence="2">
    <location>
        <begin position="584"/>
        <end position="594"/>
    </location>
</feature>
<evidence type="ECO:0000259" key="3">
    <source>
        <dbReference type="PROSITE" id="PS50157"/>
    </source>
</evidence>
<keyword evidence="1" id="KW-0863">Zinc-finger</keyword>
<feature type="region of interest" description="Disordered" evidence="2">
    <location>
        <begin position="479"/>
        <end position="632"/>
    </location>
</feature>
<comment type="caution">
    <text evidence="4">The sequence shown here is derived from an EMBL/GenBank/DDBJ whole genome shotgun (WGS) entry which is preliminary data.</text>
</comment>
<dbReference type="InterPro" id="IPR013087">
    <property type="entry name" value="Znf_C2H2_type"/>
</dbReference>
<protein>
    <recommendedName>
        <fullName evidence="3">C2H2-type domain-containing protein</fullName>
    </recommendedName>
</protein>
<evidence type="ECO:0000256" key="1">
    <source>
        <dbReference type="PROSITE-ProRule" id="PRU00042"/>
    </source>
</evidence>
<dbReference type="AlphaFoldDB" id="A0A066WG06"/>
<dbReference type="EMBL" id="JMSN01000007">
    <property type="protein sequence ID" value="KDN52726.1"/>
    <property type="molecule type" value="Genomic_DNA"/>
</dbReference>
<dbReference type="PROSITE" id="PS00028">
    <property type="entry name" value="ZINC_FINGER_C2H2_1"/>
    <property type="match status" value="1"/>
</dbReference>
<dbReference type="Proteomes" id="UP000027361">
    <property type="component" value="Unassembled WGS sequence"/>
</dbReference>
<proteinExistence type="predicted"/>
<feature type="compositionally biased region" description="Low complexity" evidence="2">
    <location>
        <begin position="479"/>
        <end position="509"/>
    </location>
</feature>
<gene>
    <name evidence="4" type="ORF">K437DRAFT_266389</name>
</gene>
<evidence type="ECO:0000256" key="2">
    <source>
        <dbReference type="SAM" id="MobiDB-lite"/>
    </source>
</evidence>
<feature type="domain" description="C2H2-type" evidence="3">
    <location>
        <begin position="353"/>
        <end position="376"/>
    </location>
</feature>
<dbReference type="RefSeq" id="XP_013245565.1">
    <property type="nucleotide sequence ID" value="XM_013390111.1"/>
</dbReference>
<feature type="region of interest" description="Disordered" evidence="2">
    <location>
        <begin position="446"/>
        <end position="465"/>
    </location>
</feature>
<evidence type="ECO:0000313" key="4">
    <source>
        <dbReference type="EMBL" id="KDN52726.1"/>
    </source>
</evidence>
<dbReference type="GeneID" id="25265855"/>
<feature type="region of interest" description="Disordered" evidence="2">
    <location>
        <begin position="15"/>
        <end position="37"/>
    </location>
</feature>
<accession>A0A066WG06</accession>
<keyword evidence="1" id="KW-0479">Metal-binding</keyword>
<feature type="compositionally biased region" description="Polar residues" evidence="2">
    <location>
        <begin position="516"/>
        <end position="531"/>
    </location>
</feature>
<name>A0A066WG06_TILAU</name>
<feature type="compositionally biased region" description="Low complexity" evidence="2">
    <location>
        <begin position="317"/>
        <end position="333"/>
    </location>
</feature>
<keyword evidence="1" id="KW-0862">Zinc</keyword>
<dbReference type="HOGENOM" id="CLU_432913_0_0_1"/>